<gene>
    <name evidence="2" type="ORF">TCAP_04919</name>
</gene>
<evidence type="ECO:0000313" key="3">
    <source>
        <dbReference type="Proteomes" id="UP000236621"/>
    </source>
</evidence>
<proteinExistence type="predicted"/>
<keyword evidence="1" id="KW-0732">Signal</keyword>
<dbReference type="OrthoDB" id="5048213at2759"/>
<sequence length="87" mass="9091">MQFGISVVLLASALGAMANSLPVLQLAGDDGIRAPATGDVNAEAFCPPSFPRYCPVGNFCCRTSKCCRASCCLEIATYCGSDGNCYR</sequence>
<feature type="chain" id="PRO_5014343132" evidence="1">
    <location>
        <begin position="19"/>
        <end position="87"/>
    </location>
</feature>
<evidence type="ECO:0000313" key="2">
    <source>
        <dbReference type="EMBL" id="PNY25144.1"/>
    </source>
</evidence>
<reference evidence="2 3" key="1">
    <citation type="submission" date="2017-08" db="EMBL/GenBank/DDBJ databases">
        <title>Harnessing the power of phylogenomics to disentangle the directionality and signatures of interkingdom host jumping in the parasitic fungal genus Tolypocladium.</title>
        <authorList>
            <person name="Quandt C.A."/>
            <person name="Patterson W."/>
            <person name="Spatafora J.W."/>
        </authorList>
    </citation>
    <scope>NUCLEOTIDE SEQUENCE [LARGE SCALE GENOMIC DNA]</scope>
    <source>
        <strain evidence="2 3">CBS 113982</strain>
    </source>
</reference>
<feature type="signal peptide" evidence="1">
    <location>
        <begin position="1"/>
        <end position="18"/>
    </location>
</feature>
<protein>
    <submittedName>
        <fullName evidence="2">Uncharacterized protein</fullName>
    </submittedName>
</protein>
<keyword evidence="3" id="KW-1185">Reference proteome</keyword>
<comment type="caution">
    <text evidence="2">The sequence shown here is derived from an EMBL/GenBank/DDBJ whole genome shotgun (WGS) entry which is preliminary data.</text>
</comment>
<dbReference type="AlphaFoldDB" id="A0A2K3QC86"/>
<name>A0A2K3QC86_9HYPO</name>
<dbReference type="EMBL" id="NRSZ01000800">
    <property type="protein sequence ID" value="PNY25144.1"/>
    <property type="molecule type" value="Genomic_DNA"/>
</dbReference>
<dbReference type="Proteomes" id="UP000236621">
    <property type="component" value="Unassembled WGS sequence"/>
</dbReference>
<organism evidence="2 3">
    <name type="scientific">Tolypocladium capitatum</name>
    <dbReference type="NCBI Taxonomy" id="45235"/>
    <lineage>
        <taxon>Eukaryota</taxon>
        <taxon>Fungi</taxon>
        <taxon>Dikarya</taxon>
        <taxon>Ascomycota</taxon>
        <taxon>Pezizomycotina</taxon>
        <taxon>Sordariomycetes</taxon>
        <taxon>Hypocreomycetidae</taxon>
        <taxon>Hypocreales</taxon>
        <taxon>Ophiocordycipitaceae</taxon>
        <taxon>Tolypocladium</taxon>
    </lineage>
</organism>
<accession>A0A2K3QC86</accession>
<evidence type="ECO:0000256" key="1">
    <source>
        <dbReference type="SAM" id="SignalP"/>
    </source>
</evidence>